<keyword evidence="10 11" id="KW-0660">Purine salvage</keyword>
<comment type="pathway">
    <text evidence="4 11">Purine metabolism; AMP biosynthesis via salvage pathway; AMP from adenine: step 1/1.</text>
</comment>
<dbReference type="Proteomes" id="UP000231688">
    <property type="component" value="Unassembled WGS sequence"/>
</dbReference>
<gene>
    <name evidence="11" type="primary">apt</name>
    <name evidence="13" type="ORF">COY10_01515</name>
</gene>
<evidence type="ECO:0000313" key="13">
    <source>
        <dbReference type="EMBL" id="PIZ69440.1"/>
    </source>
</evidence>
<dbReference type="InterPro" id="IPR000836">
    <property type="entry name" value="PRTase_dom"/>
</dbReference>
<dbReference type="PANTHER" id="PTHR32315:SF3">
    <property type="entry name" value="ADENINE PHOSPHORIBOSYLTRANSFERASE"/>
    <property type="match status" value="1"/>
</dbReference>
<comment type="similarity">
    <text evidence="5 11">Belongs to the purine/pyrimidine phosphoribosyltransferase family.</text>
</comment>
<dbReference type="InterPro" id="IPR029057">
    <property type="entry name" value="PRTase-like"/>
</dbReference>
<dbReference type="EC" id="2.4.2.7" evidence="6 11"/>
<keyword evidence="7 11" id="KW-0963">Cytoplasm</keyword>
<dbReference type="EMBL" id="PFOH01000040">
    <property type="protein sequence ID" value="PIZ69440.1"/>
    <property type="molecule type" value="Genomic_DNA"/>
</dbReference>
<evidence type="ECO:0000256" key="4">
    <source>
        <dbReference type="ARBA" id="ARBA00004659"/>
    </source>
</evidence>
<keyword evidence="9 11" id="KW-0808">Transferase</keyword>
<dbReference type="GO" id="GO:0006166">
    <property type="term" value="P:purine ribonucleoside salvage"/>
    <property type="evidence" value="ECO:0007669"/>
    <property type="project" value="UniProtKB-UniRule"/>
</dbReference>
<dbReference type="GO" id="GO:0044209">
    <property type="term" value="P:AMP salvage"/>
    <property type="evidence" value="ECO:0007669"/>
    <property type="project" value="UniProtKB-UniRule"/>
</dbReference>
<reference evidence="14" key="1">
    <citation type="submission" date="2017-09" db="EMBL/GenBank/DDBJ databases">
        <title>Depth-based differentiation of microbial function through sediment-hosted aquifers and enrichment of novel symbionts in the deep terrestrial subsurface.</title>
        <authorList>
            <person name="Probst A.J."/>
            <person name="Ladd B."/>
            <person name="Jarett J.K."/>
            <person name="Geller-Mcgrath D.E."/>
            <person name="Sieber C.M.K."/>
            <person name="Emerson J.B."/>
            <person name="Anantharaman K."/>
            <person name="Thomas B.C."/>
            <person name="Malmstrom R."/>
            <person name="Stieglmeier M."/>
            <person name="Klingl A."/>
            <person name="Woyke T."/>
            <person name="Ryan C.M."/>
            <person name="Banfield J.F."/>
        </authorList>
    </citation>
    <scope>NUCLEOTIDE SEQUENCE [LARGE SCALE GENOMIC DNA]</scope>
</reference>
<keyword evidence="8 11" id="KW-0328">Glycosyltransferase</keyword>
<dbReference type="GO" id="GO:0016208">
    <property type="term" value="F:AMP binding"/>
    <property type="evidence" value="ECO:0007669"/>
    <property type="project" value="TreeGrafter"/>
</dbReference>
<dbReference type="GO" id="GO:0006168">
    <property type="term" value="P:adenine salvage"/>
    <property type="evidence" value="ECO:0007669"/>
    <property type="project" value="InterPro"/>
</dbReference>
<dbReference type="AlphaFoldDB" id="A0A2M7UDY4"/>
<dbReference type="InterPro" id="IPR050054">
    <property type="entry name" value="UPRTase/APRTase"/>
</dbReference>
<dbReference type="GO" id="GO:0005737">
    <property type="term" value="C:cytoplasm"/>
    <property type="evidence" value="ECO:0007669"/>
    <property type="project" value="UniProtKB-SubCell"/>
</dbReference>
<evidence type="ECO:0000256" key="8">
    <source>
        <dbReference type="ARBA" id="ARBA00022676"/>
    </source>
</evidence>
<evidence type="ECO:0000256" key="10">
    <source>
        <dbReference type="ARBA" id="ARBA00022726"/>
    </source>
</evidence>
<dbReference type="FunFam" id="3.40.50.2020:FF:000021">
    <property type="entry name" value="Adenine phosphoribosyltransferase"/>
    <property type="match status" value="1"/>
</dbReference>
<evidence type="ECO:0000256" key="3">
    <source>
        <dbReference type="ARBA" id="ARBA00004496"/>
    </source>
</evidence>
<feature type="domain" description="Phosphoribosyltransferase" evidence="12">
    <location>
        <begin position="31"/>
        <end position="149"/>
    </location>
</feature>
<evidence type="ECO:0000256" key="2">
    <source>
        <dbReference type="ARBA" id="ARBA00003968"/>
    </source>
</evidence>
<comment type="function">
    <text evidence="2 11">Catalyzes a salvage reaction resulting in the formation of AMP, that is energically less costly than de novo synthesis.</text>
</comment>
<dbReference type="NCBIfam" id="NF002634">
    <property type="entry name" value="PRK02304.1-3"/>
    <property type="match status" value="1"/>
</dbReference>
<dbReference type="GO" id="GO:0002055">
    <property type="term" value="F:adenine binding"/>
    <property type="evidence" value="ECO:0007669"/>
    <property type="project" value="TreeGrafter"/>
</dbReference>
<evidence type="ECO:0000259" key="12">
    <source>
        <dbReference type="Pfam" id="PF00156"/>
    </source>
</evidence>
<dbReference type="NCBIfam" id="NF002636">
    <property type="entry name" value="PRK02304.1-5"/>
    <property type="match status" value="1"/>
</dbReference>
<comment type="catalytic activity">
    <reaction evidence="1 11">
        <text>AMP + diphosphate = 5-phospho-alpha-D-ribose 1-diphosphate + adenine</text>
        <dbReference type="Rhea" id="RHEA:16609"/>
        <dbReference type="ChEBI" id="CHEBI:16708"/>
        <dbReference type="ChEBI" id="CHEBI:33019"/>
        <dbReference type="ChEBI" id="CHEBI:58017"/>
        <dbReference type="ChEBI" id="CHEBI:456215"/>
        <dbReference type="EC" id="2.4.2.7"/>
    </reaction>
</comment>
<comment type="caution">
    <text evidence="13">The sequence shown here is derived from an EMBL/GenBank/DDBJ whole genome shotgun (WGS) entry which is preliminary data.</text>
</comment>
<dbReference type="PANTHER" id="PTHR32315">
    <property type="entry name" value="ADENINE PHOSPHORIBOSYLTRANSFERASE"/>
    <property type="match status" value="1"/>
</dbReference>
<dbReference type="UniPathway" id="UPA00588">
    <property type="reaction ID" value="UER00646"/>
</dbReference>
<dbReference type="SUPFAM" id="SSF53271">
    <property type="entry name" value="PRTase-like"/>
    <property type="match status" value="1"/>
</dbReference>
<dbReference type="NCBIfam" id="TIGR01090">
    <property type="entry name" value="apt"/>
    <property type="match status" value="1"/>
</dbReference>
<evidence type="ECO:0000256" key="7">
    <source>
        <dbReference type="ARBA" id="ARBA00022490"/>
    </source>
</evidence>
<evidence type="ECO:0000256" key="11">
    <source>
        <dbReference type="HAMAP-Rule" id="MF_00004"/>
    </source>
</evidence>
<name>A0A2M7UDY4_9BACT</name>
<evidence type="ECO:0000256" key="1">
    <source>
        <dbReference type="ARBA" id="ARBA00000868"/>
    </source>
</evidence>
<comment type="subunit">
    <text evidence="11">Homodimer.</text>
</comment>
<dbReference type="HAMAP" id="MF_00004">
    <property type="entry name" value="Aden_phosphoribosyltr"/>
    <property type="match status" value="1"/>
</dbReference>
<comment type="subcellular location">
    <subcellularLocation>
        <location evidence="3 11">Cytoplasm</location>
    </subcellularLocation>
</comment>
<dbReference type="InterPro" id="IPR005764">
    <property type="entry name" value="Ade_phspho_trans"/>
</dbReference>
<dbReference type="GO" id="GO:0003999">
    <property type="term" value="F:adenine phosphoribosyltransferase activity"/>
    <property type="evidence" value="ECO:0007669"/>
    <property type="project" value="UniProtKB-UniRule"/>
</dbReference>
<dbReference type="Gene3D" id="3.40.50.2020">
    <property type="match status" value="1"/>
</dbReference>
<accession>A0A2M7UDY4</accession>
<dbReference type="CDD" id="cd06223">
    <property type="entry name" value="PRTases_typeI"/>
    <property type="match status" value="1"/>
</dbReference>
<evidence type="ECO:0000256" key="5">
    <source>
        <dbReference type="ARBA" id="ARBA00008391"/>
    </source>
</evidence>
<dbReference type="Pfam" id="PF00156">
    <property type="entry name" value="Pribosyltran"/>
    <property type="match status" value="1"/>
</dbReference>
<proteinExistence type="inferred from homology"/>
<organism evidence="13 14">
    <name type="scientific">Candidatus Portnoybacteria bacterium CG_4_10_14_0_2_um_filter_43_36</name>
    <dbReference type="NCBI Taxonomy" id="1974798"/>
    <lineage>
        <taxon>Bacteria</taxon>
        <taxon>Candidatus Portnoyibacteriota</taxon>
    </lineage>
</organism>
<evidence type="ECO:0000256" key="9">
    <source>
        <dbReference type="ARBA" id="ARBA00022679"/>
    </source>
</evidence>
<sequence length="176" mass="19058">MEELKSKIREIPNWPKTGVNFKDITTLLEDGNYFKKVVDLLSEPLMGRGISKVVGIDARGFLAAAPVAYRIGAGLSIVRKKGKLPFKTIGQSYTLEYASNTIEMHRDTILPGEKVALIDDLIATGGTALAACDLIEKLGGAIAAAGFIVDLPFLGGSQKLKDRGYQVRSLVTYDQE</sequence>
<evidence type="ECO:0000313" key="14">
    <source>
        <dbReference type="Proteomes" id="UP000231688"/>
    </source>
</evidence>
<protein>
    <recommendedName>
        <fullName evidence="6 11">Adenine phosphoribosyltransferase</fullName>
        <shortName evidence="11">APRT</shortName>
        <ecNumber evidence="6 11">2.4.2.7</ecNumber>
    </recommendedName>
</protein>
<evidence type="ECO:0000256" key="6">
    <source>
        <dbReference type="ARBA" id="ARBA00011893"/>
    </source>
</evidence>